<dbReference type="InterPro" id="IPR036273">
    <property type="entry name" value="CRAL/TRIO_N_dom_sf"/>
</dbReference>
<dbReference type="GO" id="GO:0005886">
    <property type="term" value="C:plasma membrane"/>
    <property type="evidence" value="ECO:0007669"/>
    <property type="project" value="UniProtKB-SubCell"/>
</dbReference>
<dbReference type="Pfam" id="PF03765">
    <property type="entry name" value="CRAL_TRIO_N"/>
    <property type="match status" value="1"/>
</dbReference>
<keyword evidence="3" id="KW-0813">Transport</keyword>
<dbReference type="STRING" id="4113.M1AGN5"/>
<accession>M1AGN5</accession>
<dbReference type="SMART" id="SM00516">
    <property type="entry name" value="SEC14"/>
    <property type="match status" value="1"/>
</dbReference>
<evidence type="ECO:0000256" key="4">
    <source>
        <dbReference type="ARBA" id="ARBA00023034"/>
    </source>
</evidence>
<dbReference type="PROSITE" id="PS50191">
    <property type="entry name" value="CRAL_TRIO"/>
    <property type="match status" value="1"/>
</dbReference>
<keyword evidence="4" id="KW-0333">Golgi apparatus</keyword>
<feature type="domain" description="CRAL-TRIO" evidence="6">
    <location>
        <begin position="134"/>
        <end position="319"/>
    </location>
</feature>
<evidence type="ECO:0000256" key="5">
    <source>
        <dbReference type="ARBA" id="ARBA00038020"/>
    </source>
</evidence>
<evidence type="ECO:0000256" key="2">
    <source>
        <dbReference type="ARBA" id="ARBA00004395"/>
    </source>
</evidence>
<dbReference type="GO" id="GO:0008526">
    <property type="term" value="F:phosphatidylinositol transfer activity"/>
    <property type="evidence" value="ECO:0000318"/>
    <property type="project" value="GO_Central"/>
</dbReference>
<proteinExistence type="inferred from homology"/>
<dbReference type="Gene3D" id="1.10.8.20">
    <property type="entry name" value="N-terminal domain of phosphatidylinositol transfer protein sec14p"/>
    <property type="match status" value="1"/>
</dbReference>
<dbReference type="AlphaFoldDB" id="M1AGN5"/>
<dbReference type="SMART" id="SM01100">
    <property type="entry name" value="CRAL_TRIO_N"/>
    <property type="match status" value="1"/>
</dbReference>
<dbReference type="eggNOG" id="KOG1471">
    <property type="taxonomic scope" value="Eukaryota"/>
</dbReference>
<reference evidence="7" key="2">
    <citation type="submission" date="2015-06" db="UniProtKB">
        <authorList>
            <consortium name="EnsemblPlants"/>
        </authorList>
    </citation>
    <scope>IDENTIFICATION</scope>
    <source>
        <strain evidence="7">DM1-3 516 R44</strain>
    </source>
</reference>
<keyword evidence="8" id="KW-1185">Reference proteome</keyword>
<dbReference type="Pfam" id="PF00650">
    <property type="entry name" value="CRAL_TRIO"/>
    <property type="match status" value="1"/>
</dbReference>
<dbReference type="Proteomes" id="UP000011115">
    <property type="component" value="Unassembled WGS sequence"/>
</dbReference>
<evidence type="ECO:0000313" key="8">
    <source>
        <dbReference type="Proteomes" id="UP000011115"/>
    </source>
</evidence>
<dbReference type="GO" id="GO:0015031">
    <property type="term" value="P:protein transport"/>
    <property type="evidence" value="ECO:0007669"/>
    <property type="project" value="UniProtKB-KW"/>
</dbReference>
<dbReference type="InterPro" id="IPR011074">
    <property type="entry name" value="CRAL/TRIO_N_dom"/>
</dbReference>
<dbReference type="PaxDb" id="4113-PGSC0003DMT400022405"/>
<evidence type="ECO:0000256" key="3">
    <source>
        <dbReference type="ARBA" id="ARBA00022927"/>
    </source>
</evidence>
<dbReference type="InterPro" id="IPR051026">
    <property type="entry name" value="PI/PC_transfer"/>
</dbReference>
<organism evidence="7 8">
    <name type="scientific">Solanum tuberosum</name>
    <name type="common">Potato</name>
    <dbReference type="NCBI Taxonomy" id="4113"/>
    <lineage>
        <taxon>Eukaryota</taxon>
        <taxon>Viridiplantae</taxon>
        <taxon>Streptophyta</taxon>
        <taxon>Embryophyta</taxon>
        <taxon>Tracheophyta</taxon>
        <taxon>Spermatophyta</taxon>
        <taxon>Magnoliopsida</taxon>
        <taxon>eudicotyledons</taxon>
        <taxon>Gunneridae</taxon>
        <taxon>Pentapetalae</taxon>
        <taxon>asterids</taxon>
        <taxon>lamiids</taxon>
        <taxon>Solanales</taxon>
        <taxon>Solanaceae</taxon>
        <taxon>Solanoideae</taxon>
        <taxon>Solaneae</taxon>
        <taxon>Solanum</taxon>
    </lineage>
</organism>
<dbReference type="GO" id="GO:0006892">
    <property type="term" value="P:post-Golgi vesicle-mediated transport"/>
    <property type="evidence" value="ECO:0000318"/>
    <property type="project" value="GO_Central"/>
</dbReference>
<dbReference type="EnsemblPlants" id="PGSC0003DMT400022405">
    <property type="protein sequence ID" value="PGSC0003DMT400022405"/>
    <property type="gene ID" value="PGSC0003DMG400008688"/>
</dbReference>
<evidence type="ECO:0000256" key="1">
    <source>
        <dbReference type="ARBA" id="ARBA00004202"/>
    </source>
</evidence>
<dbReference type="PANTHER" id="PTHR45657">
    <property type="entry name" value="CRAL-TRIO DOMAIN-CONTAINING PROTEIN YKL091C-RELATED"/>
    <property type="match status" value="1"/>
</dbReference>
<comment type="similarity">
    <text evidence="5">Belongs to the SFH family.</text>
</comment>
<dbReference type="SUPFAM" id="SSF46938">
    <property type="entry name" value="CRAL/TRIO N-terminal domain"/>
    <property type="match status" value="1"/>
</dbReference>
<dbReference type="Gene3D" id="3.40.525.10">
    <property type="entry name" value="CRAL-TRIO lipid binding domain"/>
    <property type="match status" value="1"/>
</dbReference>
<name>M1AGN5_SOLTU</name>
<dbReference type="SUPFAM" id="SSF52087">
    <property type="entry name" value="CRAL/TRIO domain"/>
    <property type="match status" value="1"/>
</dbReference>
<dbReference type="InParanoid" id="M1AGN5"/>
<sequence length="582" mass="67361">YDDRRERKSDFENSEDETRRFRIGAFRKKAINASNKFTRSLKKRGKKKVDYRFPSVLIEDVHDAKEENVVYELHQQLLDRNLLPPIHDDYHTLLRFLKARAFNIEKTIQMWQEMLNWRKEYGTDTILEDFHFEELEEVLQYYPQGYHGVDRDGRPVYIERLGQAHPNKLMRITTIDRYMKYHVQEFERALHEKFPACSIAAKKRIYSTTTILDVQGLGVKNFTRTAATLLAAMAKVDNNYFPETLQQMFIVNAGPGFQKILWPAAQKFLDAKTIGKIQLVHDLEAKTVKPISGISRDQRRIDSSKQIRPLKGRINETSTAESVSDVHYPCSPIRRSSSSIPQLSLLDEEARESNSTPYCSCDEQFSTGELVDINKHVSLCCPEPPECNLTNLSTNAQPTSEGTLVIHWFETIQKKVLSGCMQCLERKLVPFILKLSGLIRGVFFEYWRKQANASRSSALEERQESSSSAYGEVVHKSDDALPCMERLHKLEMLFEEIKRKPAEIPAEKDQMIQQSMERIKSVEVDLDKTKRVLHTAVVKQLEIAELLENLKQSSNHVSRFPVFFIFMLRGEGYMIGLSIVER</sequence>
<dbReference type="InterPro" id="IPR036865">
    <property type="entry name" value="CRAL-TRIO_dom_sf"/>
</dbReference>
<dbReference type="CDD" id="cd00170">
    <property type="entry name" value="SEC14"/>
    <property type="match status" value="1"/>
</dbReference>
<dbReference type="GO" id="GO:0000139">
    <property type="term" value="C:Golgi membrane"/>
    <property type="evidence" value="ECO:0007669"/>
    <property type="project" value="UniProtKB-SubCell"/>
</dbReference>
<keyword evidence="3" id="KW-0653">Protein transport</keyword>
<dbReference type="ExpressionAtlas" id="M1AGN5">
    <property type="expression patterns" value="baseline"/>
</dbReference>
<dbReference type="Gramene" id="PGSC0003DMT400022405">
    <property type="protein sequence ID" value="PGSC0003DMT400022405"/>
    <property type="gene ID" value="PGSC0003DMG400008688"/>
</dbReference>
<evidence type="ECO:0000313" key="7">
    <source>
        <dbReference type="EnsemblPlants" id="PGSC0003DMT400022405"/>
    </source>
</evidence>
<dbReference type="InterPro" id="IPR001251">
    <property type="entry name" value="CRAL-TRIO_dom"/>
</dbReference>
<evidence type="ECO:0000259" key="6">
    <source>
        <dbReference type="PROSITE" id="PS50191"/>
    </source>
</evidence>
<reference evidence="8" key="1">
    <citation type="journal article" date="2011" name="Nature">
        <title>Genome sequence and analysis of the tuber crop potato.</title>
        <authorList>
            <consortium name="The Potato Genome Sequencing Consortium"/>
        </authorList>
    </citation>
    <scope>NUCLEOTIDE SEQUENCE [LARGE SCALE GENOMIC DNA]</scope>
    <source>
        <strain evidence="8">cv. DM1-3 516 R44</strain>
    </source>
</reference>
<protein>
    <submittedName>
        <fullName evidence="7">Transporter</fullName>
    </submittedName>
</protein>
<dbReference type="PANTHER" id="PTHR45657:SF54">
    <property type="entry name" value="CRAL-TRIO DOMAIN-CONTAINING PROTEIN"/>
    <property type="match status" value="1"/>
</dbReference>
<comment type="subcellular location">
    <subcellularLocation>
        <location evidence="1">Cell membrane</location>
        <topology evidence="1">Peripheral membrane protein</topology>
    </subcellularLocation>
    <subcellularLocation>
        <location evidence="2">Golgi apparatus membrane</location>
        <topology evidence="2">Peripheral membrane protein</topology>
    </subcellularLocation>
</comment>